<reference evidence="1 2" key="1">
    <citation type="submission" date="2023-05" db="EMBL/GenBank/DDBJ databases">
        <title>B98-5 Cell Line De Novo Hybrid Assembly: An Optical Mapping Approach.</title>
        <authorList>
            <person name="Kananen K."/>
            <person name="Auerbach J.A."/>
            <person name="Kautto E."/>
            <person name="Blachly J.S."/>
        </authorList>
    </citation>
    <scope>NUCLEOTIDE SEQUENCE [LARGE SCALE GENOMIC DNA]</scope>
    <source>
        <strain evidence="1">B95-8</strain>
        <tissue evidence="1">Cell line</tissue>
    </source>
</reference>
<evidence type="ECO:0000313" key="1">
    <source>
        <dbReference type="EMBL" id="KAK2085928.1"/>
    </source>
</evidence>
<name>A0ABQ9TNC7_SAGOE</name>
<dbReference type="EMBL" id="JASSZA010000020">
    <property type="protein sequence ID" value="KAK2085928.1"/>
    <property type="molecule type" value="Genomic_DNA"/>
</dbReference>
<organism evidence="1 2">
    <name type="scientific">Saguinus oedipus</name>
    <name type="common">Cotton-top tamarin</name>
    <name type="synonym">Oedipomidas oedipus</name>
    <dbReference type="NCBI Taxonomy" id="9490"/>
    <lineage>
        <taxon>Eukaryota</taxon>
        <taxon>Metazoa</taxon>
        <taxon>Chordata</taxon>
        <taxon>Craniata</taxon>
        <taxon>Vertebrata</taxon>
        <taxon>Euteleostomi</taxon>
        <taxon>Mammalia</taxon>
        <taxon>Eutheria</taxon>
        <taxon>Euarchontoglires</taxon>
        <taxon>Primates</taxon>
        <taxon>Haplorrhini</taxon>
        <taxon>Platyrrhini</taxon>
        <taxon>Cebidae</taxon>
        <taxon>Callitrichinae</taxon>
        <taxon>Saguinus</taxon>
    </lineage>
</organism>
<protein>
    <submittedName>
        <fullName evidence="1">Uncharacterized protein</fullName>
    </submittedName>
</protein>
<gene>
    <name evidence="1" type="ORF">P7K49_035353</name>
</gene>
<sequence>MEQQLLGKNGVEGGADYRKYEVKGKRKRFIVKARTRKMWFLSRHCLRSATKSLTGGLGLTGWGSFIKHRLPKLSPDSFMYDIPGDTTMQSQALASSRFLPVFVSG</sequence>
<dbReference type="Proteomes" id="UP001266305">
    <property type="component" value="Unassembled WGS sequence"/>
</dbReference>
<proteinExistence type="predicted"/>
<keyword evidence="2" id="KW-1185">Reference proteome</keyword>
<evidence type="ECO:0000313" key="2">
    <source>
        <dbReference type="Proteomes" id="UP001266305"/>
    </source>
</evidence>
<accession>A0ABQ9TNC7</accession>
<comment type="caution">
    <text evidence="1">The sequence shown here is derived from an EMBL/GenBank/DDBJ whole genome shotgun (WGS) entry which is preliminary data.</text>
</comment>